<dbReference type="InterPro" id="IPR002840">
    <property type="entry name" value="PMDh-S-like_dom"/>
</dbReference>
<dbReference type="EMBL" id="AMGV01000002">
    <property type="protein sequence ID" value="KEF60862.1"/>
    <property type="molecule type" value="Genomic_DNA"/>
</dbReference>
<feature type="domain" description="Phosphomevalonate dehydratase large subunit-like" evidence="4">
    <location>
        <begin position="164"/>
        <end position="563"/>
    </location>
</feature>
<dbReference type="CDD" id="cd01355">
    <property type="entry name" value="AcnX"/>
    <property type="match status" value="1"/>
</dbReference>
<reference evidence="5 6" key="1">
    <citation type="submission" date="2013-03" db="EMBL/GenBank/DDBJ databases">
        <title>The Genome Sequence of Exophiala aquamarina CBS 119918.</title>
        <authorList>
            <consortium name="The Broad Institute Genomics Platform"/>
            <person name="Cuomo C."/>
            <person name="de Hoog S."/>
            <person name="Gorbushina A."/>
            <person name="Walker B."/>
            <person name="Young S.K."/>
            <person name="Zeng Q."/>
            <person name="Gargeya S."/>
            <person name="Fitzgerald M."/>
            <person name="Haas B."/>
            <person name="Abouelleil A."/>
            <person name="Allen A.W."/>
            <person name="Alvarado L."/>
            <person name="Arachchi H.M."/>
            <person name="Berlin A.M."/>
            <person name="Chapman S.B."/>
            <person name="Gainer-Dewar J."/>
            <person name="Goldberg J."/>
            <person name="Griggs A."/>
            <person name="Gujja S."/>
            <person name="Hansen M."/>
            <person name="Howarth C."/>
            <person name="Imamovic A."/>
            <person name="Ireland A."/>
            <person name="Larimer J."/>
            <person name="McCowan C."/>
            <person name="Murphy C."/>
            <person name="Pearson M."/>
            <person name="Poon T.W."/>
            <person name="Priest M."/>
            <person name="Roberts A."/>
            <person name="Saif S."/>
            <person name="Shea T."/>
            <person name="Sisk P."/>
            <person name="Sykes S."/>
            <person name="Wortman J."/>
            <person name="Nusbaum C."/>
            <person name="Birren B."/>
        </authorList>
    </citation>
    <scope>NUCLEOTIDE SEQUENCE [LARGE SCALE GENOMIC DNA]</scope>
    <source>
        <strain evidence="5 6">CBS 119918</strain>
    </source>
</reference>
<organism evidence="5 6">
    <name type="scientific">Exophiala aquamarina CBS 119918</name>
    <dbReference type="NCBI Taxonomy" id="1182545"/>
    <lineage>
        <taxon>Eukaryota</taxon>
        <taxon>Fungi</taxon>
        <taxon>Dikarya</taxon>
        <taxon>Ascomycota</taxon>
        <taxon>Pezizomycotina</taxon>
        <taxon>Eurotiomycetes</taxon>
        <taxon>Chaetothyriomycetidae</taxon>
        <taxon>Chaetothyriales</taxon>
        <taxon>Herpotrichiellaceae</taxon>
        <taxon>Exophiala</taxon>
    </lineage>
</organism>
<dbReference type="VEuPathDB" id="FungiDB:A1O9_02424"/>
<accession>A0A072PMA5</accession>
<dbReference type="PANTHER" id="PTHR36577:SF3">
    <property type="entry name" value="DUF521 DOMAIN PROTEIN (AFU_ORTHOLOGUE AFUA_6G00490)"/>
    <property type="match status" value="1"/>
</dbReference>
<dbReference type="PIRSF" id="PIRSF036630">
    <property type="entry name" value="UCP036630"/>
    <property type="match status" value="1"/>
</dbReference>
<dbReference type="SUPFAM" id="SSF52016">
    <property type="entry name" value="LeuD/IlvD-like"/>
    <property type="match status" value="1"/>
</dbReference>
<dbReference type="HOGENOM" id="CLU_018825_2_0_1"/>
<dbReference type="STRING" id="1182545.A0A072PMA5"/>
<proteinExistence type="predicted"/>
<sequence>MSSDGPNQVIRLTGRSLIDGQASGELIFSHVPLSFWGGVSAETGVIVDEHHPLQGQCVTDRVVAIPAGRGSCSGSGVLLELLLRKKAPAAFVFQSFDEVLTLGVVVAKAMFGLSIPVLTVSSDDFLLLQDQSYLTVAGANLWSGLQTLEPLAQSRWMNGRNTVKLSAKDRLIVAGEHGKAAQTAMQILLTVAGLQGAEALLDVTQAHIDACVYTGPGGLQFAERLMAMGGKFAVPTTLNSISIDSRRWRECGIDPIIADQAQKLADAYMTMGAALSFTCAPYLLESSPKTGENIGWAESNAVVFANSVLGARTQKYPDFLDVCIALTGRAPMAGCHLDSNRLPTIEINVVQVSWVDDSFWPLVGYLVGKLCGPAIPLILGLEHTYPSTSDLKAFGAAFATTSSAPMFHINEVTPESILAVALKGSIPTTATVTKQGMRTCWTELNTARATSVGLVSLGNPHFSLEEFAQLAQLCSGRNQHPDVQMAITTSRVTYEQAKRAGHIGTIETFGARLITDTCWCMLGEPVVPLSARNLMTNSAKYAHYAPGMVKRGVRFGSLAACVEAACNGQDHSAPPHWLTD</sequence>
<comment type="caution">
    <text evidence="5">The sequence shown here is derived from an EMBL/GenBank/DDBJ whole genome shotgun (WGS) entry which is preliminary data.</text>
</comment>
<evidence type="ECO:0000256" key="2">
    <source>
        <dbReference type="ARBA" id="ARBA00023239"/>
    </source>
</evidence>
<dbReference type="CDD" id="cd01356">
    <property type="entry name" value="AcnX_swivel"/>
    <property type="match status" value="1"/>
</dbReference>
<protein>
    <recommendedName>
        <fullName evidence="7">Aconitase X catalytic domain-containing protein</fullName>
    </recommendedName>
</protein>
<dbReference type="OrthoDB" id="2594507at2759"/>
<dbReference type="Gene3D" id="3.50.30.10">
    <property type="entry name" value="Phosphohistidine domain"/>
    <property type="match status" value="1"/>
</dbReference>
<dbReference type="InterPro" id="IPR007506">
    <property type="entry name" value="PMDh-L-like_dom"/>
</dbReference>
<dbReference type="GO" id="GO:0016829">
    <property type="term" value="F:lyase activity"/>
    <property type="evidence" value="ECO:0007669"/>
    <property type="project" value="UniProtKB-KW"/>
</dbReference>
<dbReference type="GeneID" id="25277368"/>
<evidence type="ECO:0000313" key="6">
    <source>
        <dbReference type="Proteomes" id="UP000027920"/>
    </source>
</evidence>
<evidence type="ECO:0000259" key="4">
    <source>
        <dbReference type="Pfam" id="PF04412"/>
    </source>
</evidence>
<evidence type="ECO:0000256" key="1">
    <source>
        <dbReference type="ARBA" id="ARBA00023004"/>
    </source>
</evidence>
<keyword evidence="2" id="KW-0456">Lyase</keyword>
<dbReference type="AlphaFoldDB" id="A0A072PMA5"/>
<name>A0A072PMA5_9EURO</name>
<gene>
    <name evidence="5" type="ORF">A1O9_02424</name>
</gene>
<dbReference type="Pfam" id="PF04412">
    <property type="entry name" value="AcnX"/>
    <property type="match status" value="1"/>
</dbReference>
<evidence type="ECO:0000313" key="5">
    <source>
        <dbReference type="EMBL" id="KEF60862.1"/>
    </source>
</evidence>
<evidence type="ECO:0000259" key="3">
    <source>
        <dbReference type="Pfam" id="PF01989"/>
    </source>
</evidence>
<feature type="domain" description="Phosphomevalonate dehydratase small subunit-like" evidence="3">
    <location>
        <begin position="33"/>
        <end position="117"/>
    </location>
</feature>
<keyword evidence="1" id="KW-0408">Iron</keyword>
<dbReference type="RefSeq" id="XP_013263452.1">
    <property type="nucleotide sequence ID" value="XM_013407998.1"/>
</dbReference>
<dbReference type="Pfam" id="PF01989">
    <property type="entry name" value="AcnX_swivel_put"/>
    <property type="match status" value="1"/>
</dbReference>
<dbReference type="Proteomes" id="UP000027920">
    <property type="component" value="Unassembled WGS sequence"/>
</dbReference>
<dbReference type="InterPro" id="IPR012047">
    <property type="entry name" value="AcnX"/>
</dbReference>
<keyword evidence="6" id="KW-1185">Reference proteome</keyword>
<dbReference type="PANTHER" id="PTHR36577">
    <property type="entry name" value="DUF521 DOMAIN PROTEIN (AFU_ORTHOLOGUE AFUA_6G00490)"/>
    <property type="match status" value="1"/>
</dbReference>
<evidence type="ECO:0008006" key="7">
    <source>
        <dbReference type="Google" id="ProtNLM"/>
    </source>
</evidence>